<dbReference type="InterPro" id="IPR020256">
    <property type="entry name" value="Spore_coat_CotJA"/>
</dbReference>
<name>A0ABS8DIW7_9FIRM</name>
<protein>
    <submittedName>
        <fullName evidence="1">Spore coat associated protein CotJA</fullName>
    </submittedName>
</protein>
<proteinExistence type="predicted"/>
<comment type="caution">
    <text evidence="1">The sequence shown here is derived from an EMBL/GenBank/DDBJ whole genome shotgun (WGS) entry which is preliminary data.</text>
</comment>
<gene>
    <name evidence="1" type="ORF">LIZ65_13665</name>
</gene>
<dbReference type="EMBL" id="JAJCIS010000010">
    <property type="protein sequence ID" value="MCB7388330.1"/>
    <property type="molecule type" value="Genomic_DNA"/>
</dbReference>
<evidence type="ECO:0000313" key="1">
    <source>
        <dbReference type="EMBL" id="MCB7388330.1"/>
    </source>
</evidence>
<dbReference type="RefSeq" id="WP_227183680.1">
    <property type="nucleotide sequence ID" value="NZ_JAJCIQ010000010.1"/>
</dbReference>
<reference evidence="1 2" key="1">
    <citation type="submission" date="2021-10" db="EMBL/GenBank/DDBJ databases">
        <title>Collection of gut derived symbiotic bacterial strains cultured from healthy donors.</title>
        <authorList>
            <person name="Lin H."/>
            <person name="Littmann E."/>
            <person name="Kohout C."/>
            <person name="Pamer E.G."/>
        </authorList>
    </citation>
    <scope>NUCLEOTIDE SEQUENCE [LARGE SCALE GENOMIC DNA]</scope>
    <source>
        <strain evidence="1 2">DFI.1.165</strain>
    </source>
</reference>
<organism evidence="1 2">
    <name type="scientific">Bariatricus massiliensis</name>
    <dbReference type="NCBI Taxonomy" id="1745713"/>
    <lineage>
        <taxon>Bacteria</taxon>
        <taxon>Bacillati</taxon>
        <taxon>Bacillota</taxon>
        <taxon>Clostridia</taxon>
        <taxon>Lachnospirales</taxon>
        <taxon>Lachnospiraceae</taxon>
        <taxon>Bariatricus</taxon>
    </lineage>
</organism>
<dbReference type="Proteomes" id="UP001299546">
    <property type="component" value="Unassembled WGS sequence"/>
</dbReference>
<keyword evidence="2" id="KW-1185">Reference proteome</keyword>
<sequence length="97" mass="11029">MQNYRCNTNDYMRRGNNGRNCGANQSGRPVVPTPYPAYNDASPCCDRDDALEGMPLAMAYVPWQNWRKVYDPEKALCRGTIFEELDKPFRGMGGCNQ</sequence>
<evidence type="ECO:0000313" key="2">
    <source>
        <dbReference type="Proteomes" id="UP001299546"/>
    </source>
</evidence>
<accession>A0ABS8DIW7</accession>
<dbReference type="Pfam" id="PF11007">
    <property type="entry name" value="CotJA"/>
    <property type="match status" value="1"/>
</dbReference>